<keyword evidence="1" id="KW-0812">Transmembrane</keyword>
<evidence type="ECO:0000256" key="1">
    <source>
        <dbReference type="SAM" id="Phobius"/>
    </source>
</evidence>
<reference evidence="3" key="2">
    <citation type="submission" date="2023-01" db="EMBL/GenBank/DDBJ databases">
        <title>Human gut microbiome strain richness.</title>
        <authorList>
            <person name="Chen-Liaw A."/>
        </authorList>
    </citation>
    <scope>NUCLEOTIDE SEQUENCE</scope>
    <source>
        <strain evidence="3">RTP21484st1_E5_RTP21484_190118</strain>
    </source>
</reference>
<evidence type="ECO:0008006" key="5">
    <source>
        <dbReference type="Google" id="ProtNLM"/>
    </source>
</evidence>
<dbReference type="AlphaFoldDB" id="A0A173TTF4"/>
<evidence type="ECO:0000313" key="2">
    <source>
        <dbReference type="EMBL" id="CUN05569.1"/>
    </source>
</evidence>
<keyword evidence="1" id="KW-0472">Membrane</keyword>
<sequence>MSKINTNKEQPDLLGDLFKRIPEEELPASFRSNVMRQIMLESAKAKKRDERFTLVAAIVASLIMISLAIVSFVYMEIPKIALPTISTSALAFYLYIGAITLILLLADYKLRNLFHKKG</sequence>
<dbReference type="Proteomes" id="UP001210126">
    <property type="component" value="Unassembled WGS sequence"/>
</dbReference>
<keyword evidence="1" id="KW-1133">Transmembrane helix</keyword>
<dbReference type="EMBL" id="CYXP01000003">
    <property type="protein sequence ID" value="CUN05569.1"/>
    <property type="molecule type" value="Genomic_DNA"/>
</dbReference>
<feature type="transmembrane region" description="Helical" evidence="1">
    <location>
        <begin position="80"/>
        <end position="106"/>
    </location>
</feature>
<evidence type="ECO:0000313" key="3">
    <source>
        <dbReference type="EMBL" id="MDB9004734.1"/>
    </source>
</evidence>
<dbReference type="RefSeq" id="WP_081033078.1">
    <property type="nucleotide sequence ID" value="NZ_CDRH01000194.1"/>
</dbReference>
<gene>
    <name evidence="2" type="ORF">ERS852429_01736</name>
    <name evidence="3" type="ORF">PN599_06950</name>
</gene>
<evidence type="ECO:0000313" key="4">
    <source>
        <dbReference type="Proteomes" id="UP000095591"/>
    </source>
</evidence>
<protein>
    <recommendedName>
        <fullName evidence="5">Transmembrane protein</fullName>
    </recommendedName>
</protein>
<organism evidence="2 4">
    <name type="scientific">Parabacteroides distasonis</name>
    <dbReference type="NCBI Taxonomy" id="823"/>
    <lineage>
        <taxon>Bacteria</taxon>
        <taxon>Pseudomonadati</taxon>
        <taxon>Bacteroidota</taxon>
        <taxon>Bacteroidia</taxon>
        <taxon>Bacteroidales</taxon>
        <taxon>Tannerellaceae</taxon>
        <taxon>Parabacteroides</taxon>
    </lineage>
</organism>
<dbReference type="EMBL" id="JAQMPJ010000004">
    <property type="protein sequence ID" value="MDB9004734.1"/>
    <property type="molecule type" value="Genomic_DNA"/>
</dbReference>
<proteinExistence type="predicted"/>
<feature type="transmembrane region" description="Helical" evidence="1">
    <location>
        <begin position="52"/>
        <end position="74"/>
    </location>
</feature>
<accession>A0A173TTF4</accession>
<name>A0A173TTF4_PARDI</name>
<dbReference type="Proteomes" id="UP000095591">
    <property type="component" value="Unassembled WGS sequence"/>
</dbReference>
<reference evidence="2 4" key="1">
    <citation type="submission" date="2015-09" db="EMBL/GenBank/DDBJ databases">
        <authorList>
            <consortium name="Pathogen Informatics"/>
        </authorList>
    </citation>
    <scope>NUCLEOTIDE SEQUENCE [LARGE SCALE GENOMIC DNA]</scope>
    <source>
        <strain evidence="2 4">2789STDY5608872</strain>
    </source>
</reference>